<evidence type="ECO:0000256" key="3">
    <source>
        <dbReference type="ARBA" id="ARBA00023163"/>
    </source>
</evidence>
<keyword evidence="2" id="KW-0238">DNA-binding</keyword>
<sequence>MATLLLKNGERIYVDDDVLADIQNQSWSKCGKHDVKRSYRQGGKVRSERLLERIVGSPERGYVWGRRDDNWRNMQRDNLVLVPRERALFEGVTPQEIFERSSKAGKKGGPKAARSRKNNGSGYLGVYANGNRFKAMCVVGGVQRYLGLYETPQMAAYAYDEALKREGVEAVHNVSLPEEVAAIVRARVEKLLAK</sequence>
<accession>A0A418V5Y1</accession>
<evidence type="ECO:0000256" key="2">
    <source>
        <dbReference type="ARBA" id="ARBA00023125"/>
    </source>
</evidence>
<dbReference type="EMBL" id="QYUJ01000014">
    <property type="protein sequence ID" value="RJF71502.1"/>
    <property type="molecule type" value="Genomic_DNA"/>
</dbReference>
<comment type="caution">
    <text evidence="5">The sequence shown here is derived from an EMBL/GenBank/DDBJ whole genome shotgun (WGS) entry which is preliminary data.</text>
</comment>
<proteinExistence type="predicted"/>
<dbReference type="InterPro" id="IPR001471">
    <property type="entry name" value="AP2/ERF_dom"/>
</dbReference>
<dbReference type="SMART" id="SM00380">
    <property type="entry name" value="AP2"/>
    <property type="match status" value="1"/>
</dbReference>
<dbReference type="GO" id="GO:0003677">
    <property type="term" value="F:DNA binding"/>
    <property type="evidence" value="ECO:0007669"/>
    <property type="project" value="UniProtKB-KW"/>
</dbReference>
<feature type="domain" description="AP2/ERF" evidence="4">
    <location>
        <begin position="122"/>
        <end position="181"/>
    </location>
</feature>
<dbReference type="Proteomes" id="UP000286287">
    <property type="component" value="Unassembled WGS sequence"/>
</dbReference>
<dbReference type="OrthoDB" id="978174at2"/>
<evidence type="ECO:0000256" key="1">
    <source>
        <dbReference type="ARBA" id="ARBA00023015"/>
    </source>
</evidence>
<organism evidence="5 6">
    <name type="scientific">Deinococcus cavernae</name>
    <dbReference type="NCBI Taxonomy" id="2320857"/>
    <lineage>
        <taxon>Bacteria</taxon>
        <taxon>Thermotogati</taxon>
        <taxon>Deinococcota</taxon>
        <taxon>Deinococci</taxon>
        <taxon>Deinococcales</taxon>
        <taxon>Deinococcaceae</taxon>
        <taxon>Deinococcus</taxon>
    </lineage>
</organism>
<dbReference type="SUPFAM" id="SSF54171">
    <property type="entry name" value="DNA-binding domain"/>
    <property type="match status" value="1"/>
</dbReference>
<dbReference type="AlphaFoldDB" id="A0A418V5Y1"/>
<keyword evidence="6" id="KW-1185">Reference proteome</keyword>
<keyword evidence="3" id="KW-0804">Transcription</keyword>
<keyword evidence="1" id="KW-0805">Transcription regulation</keyword>
<reference evidence="5 6" key="1">
    <citation type="submission" date="2018-09" db="EMBL/GenBank/DDBJ databases">
        <authorList>
            <person name="Zhu H."/>
        </authorList>
    </citation>
    <scope>NUCLEOTIDE SEQUENCE [LARGE SCALE GENOMIC DNA]</scope>
    <source>
        <strain evidence="5 6">K2S05-167</strain>
    </source>
</reference>
<gene>
    <name evidence="5" type="ORF">D3875_07895</name>
</gene>
<protein>
    <recommendedName>
        <fullName evidence="4">AP2/ERF domain-containing protein</fullName>
    </recommendedName>
</protein>
<evidence type="ECO:0000313" key="5">
    <source>
        <dbReference type="EMBL" id="RJF71502.1"/>
    </source>
</evidence>
<dbReference type="RefSeq" id="WP_119762743.1">
    <property type="nucleotide sequence ID" value="NZ_QYUJ01000014.1"/>
</dbReference>
<dbReference type="InterPro" id="IPR016177">
    <property type="entry name" value="DNA-bd_dom_sf"/>
</dbReference>
<name>A0A418V5Y1_9DEIO</name>
<dbReference type="GO" id="GO:0003700">
    <property type="term" value="F:DNA-binding transcription factor activity"/>
    <property type="evidence" value="ECO:0007669"/>
    <property type="project" value="InterPro"/>
</dbReference>
<evidence type="ECO:0000313" key="6">
    <source>
        <dbReference type="Proteomes" id="UP000286287"/>
    </source>
</evidence>
<evidence type="ECO:0000259" key="4">
    <source>
        <dbReference type="SMART" id="SM00380"/>
    </source>
</evidence>